<evidence type="ECO:0000256" key="2">
    <source>
        <dbReference type="ARBA" id="ARBA00022573"/>
    </source>
</evidence>
<organism evidence="7 8">
    <name type="scientific">Lysinibacillus composti</name>
    <dbReference type="NCBI Taxonomy" id="720633"/>
    <lineage>
        <taxon>Bacteria</taxon>
        <taxon>Bacillati</taxon>
        <taxon>Bacillota</taxon>
        <taxon>Bacilli</taxon>
        <taxon>Bacillales</taxon>
        <taxon>Bacillaceae</taxon>
        <taxon>Lysinibacillus</taxon>
    </lineage>
</organism>
<keyword evidence="2" id="KW-0169">Cobalamin biosynthesis</keyword>
<dbReference type="PIRSF" id="PIRSF036428">
    <property type="entry name" value="CobL"/>
    <property type="match status" value="1"/>
</dbReference>
<dbReference type="GO" id="GO:0008276">
    <property type="term" value="F:protein methyltransferase activity"/>
    <property type="evidence" value="ECO:0007669"/>
    <property type="project" value="InterPro"/>
</dbReference>
<dbReference type="Pfam" id="PF00590">
    <property type="entry name" value="TP_methylase"/>
    <property type="match status" value="1"/>
</dbReference>
<dbReference type="InterPro" id="IPR029063">
    <property type="entry name" value="SAM-dependent_MTases_sf"/>
</dbReference>
<dbReference type="SUPFAM" id="SSF53790">
    <property type="entry name" value="Tetrapyrrole methylase"/>
    <property type="match status" value="1"/>
</dbReference>
<dbReference type="NCBIfam" id="TIGR02467">
    <property type="entry name" value="CbiE"/>
    <property type="match status" value="1"/>
</dbReference>
<keyword evidence="5" id="KW-0949">S-adenosyl-L-methionine</keyword>
<dbReference type="Proteomes" id="UP000274033">
    <property type="component" value="Unassembled WGS sequence"/>
</dbReference>
<sequence length="406" mass="45413">MILTQLMKMIGIGDNGPLGLLTQYQEWIEQSEVLVGGERQLSFFPTYKGEKIVVKGGLSKLVEQLRCEQRKTVILASGDPLFYGIGSYLSKKIPLEIYPYTSSIQLAFSRLKESWHDAYIVSLHGRSIKGLAQKIDGRKKVAILTDDENSPIAIANYLKRFGMTEYEMFIAENLEGENERCRLMTLDEVIENTFSSLNVVILRQTESGPIYPLGIEDEEFSQRKPDKGLITKKEIRVLSLQAMKIEPTSIVWDIGTCTGSMAIEAGKLAKEGAVFAIEKNEGDLANCLQNQHKFRVDLTAVHGKAPDRLDEFPDPNAIFIGGSGGEMQQLLSTCIERLQPDGRLVMNIATIENLYEAVQCLKELQCEVSILQAQISRSKPILHMTRFEPLNPIFIITASKKGIEHA</sequence>
<dbReference type="InterPro" id="IPR014776">
    <property type="entry name" value="4pyrrole_Mease_sub2"/>
</dbReference>
<dbReference type="CDD" id="cd11644">
    <property type="entry name" value="Precorrin-6Y-MT"/>
    <property type="match status" value="1"/>
</dbReference>
<evidence type="ECO:0000256" key="3">
    <source>
        <dbReference type="ARBA" id="ARBA00022603"/>
    </source>
</evidence>
<keyword evidence="4 7" id="KW-0808">Transferase</keyword>
<accession>A0A3N9UFD6</accession>
<evidence type="ECO:0000259" key="6">
    <source>
        <dbReference type="Pfam" id="PF00590"/>
    </source>
</evidence>
<keyword evidence="3 7" id="KW-0489">Methyltransferase</keyword>
<evidence type="ECO:0000313" key="8">
    <source>
        <dbReference type="Proteomes" id="UP000274033"/>
    </source>
</evidence>
<evidence type="ECO:0000313" key="7">
    <source>
        <dbReference type="EMBL" id="RQW74880.1"/>
    </source>
</evidence>
<dbReference type="PANTHER" id="PTHR43182">
    <property type="entry name" value="COBALT-PRECORRIN-6B C(15)-METHYLTRANSFERASE (DECARBOXYLATING)"/>
    <property type="match status" value="1"/>
</dbReference>
<name>A0A3N9UFD6_9BACI</name>
<dbReference type="AlphaFoldDB" id="A0A3N9UFD6"/>
<dbReference type="Gene3D" id="3.40.1010.10">
    <property type="entry name" value="Cobalt-precorrin-4 Transmethylase, Domain 1"/>
    <property type="match status" value="1"/>
</dbReference>
<dbReference type="UniPathway" id="UPA00148"/>
<evidence type="ECO:0000256" key="5">
    <source>
        <dbReference type="ARBA" id="ARBA00022691"/>
    </source>
</evidence>
<evidence type="ECO:0000256" key="4">
    <source>
        <dbReference type="ARBA" id="ARBA00022679"/>
    </source>
</evidence>
<feature type="domain" description="Tetrapyrrole methylase" evidence="6">
    <location>
        <begin position="23"/>
        <end position="189"/>
    </location>
</feature>
<dbReference type="InterPro" id="IPR050714">
    <property type="entry name" value="Cobalamin_biosynth_MTase"/>
</dbReference>
<dbReference type="InterPro" id="IPR012818">
    <property type="entry name" value="CbiE"/>
</dbReference>
<reference evidence="7 8" key="1">
    <citation type="journal article" date="2013" name="J. Microbiol.">
        <title>Lysinibacillus chungkukjangi sp. nov., isolated from Chungkukjang, Korean fermented soybean food.</title>
        <authorList>
            <person name="Kim S.J."/>
            <person name="Jang Y.H."/>
            <person name="Hamada M."/>
            <person name="Ahn J.H."/>
            <person name="Weon H.Y."/>
            <person name="Suzuki K."/>
            <person name="Whang K.S."/>
            <person name="Kwon S.W."/>
        </authorList>
    </citation>
    <scope>NUCLEOTIDE SEQUENCE [LARGE SCALE GENOMIC DNA]</scope>
    <source>
        <strain evidence="7 8">MCCC 1A12701</strain>
    </source>
</reference>
<evidence type="ECO:0000256" key="1">
    <source>
        <dbReference type="ARBA" id="ARBA00004953"/>
    </source>
</evidence>
<dbReference type="Gene3D" id="3.30.950.10">
    <property type="entry name" value="Methyltransferase, Cobalt-precorrin-4 Transmethylase, Domain 2"/>
    <property type="match status" value="1"/>
</dbReference>
<protein>
    <submittedName>
        <fullName evidence="7">Precorrin-6y C5,15-methyltransferase (Decarboxylating) subunit CbiE</fullName>
    </submittedName>
</protein>
<dbReference type="EMBL" id="RRCT01000007">
    <property type="protein sequence ID" value="RQW74880.1"/>
    <property type="molecule type" value="Genomic_DNA"/>
</dbReference>
<dbReference type="InterPro" id="IPR014008">
    <property type="entry name" value="Cbl_synth_MTase_CbiT"/>
</dbReference>
<dbReference type="InterPro" id="IPR000878">
    <property type="entry name" value="4pyrrol_Mease"/>
</dbReference>
<dbReference type="PANTHER" id="PTHR43182:SF1">
    <property type="entry name" value="COBALT-PRECORRIN-7 C(5)-METHYLTRANSFERASE"/>
    <property type="match status" value="1"/>
</dbReference>
<comment type="pathway">
    <text evidence="1">Cofactor biosynthesis; adenosylcobalamin biosynthesis.</text>
</comment>
<dbReference type="Gene3D" id="3.40.50.150">
    <property type="entry name" value="Vaccinia Virus protein VP39"/>
    <property type="match status" value="1"/>
</dbReference>
<gene>
    <name evidence="7" type="primary">cbiE</name>
    <name evidence="7" type="ORF">EBB45_09830</name>
</gene>
<dbReference type="GO" id="GO:0009236">
    <property type="term" value="P:cobalamin biosynthetic process"/>
    <property type="evidence" value="ECO:0007669"/>
    <property type="project" value="UniProtKB-UniPathway"/>
</dbReference>
<dbReference type="OrthoDB" id="9780707at2"/>
<dbReference type="GO" id="GO:0032259">
    <property type="term" value="P:methylation"/>
    <property type="evidence" value="ECO:0007669"/>
    <property type="project" value="UniProtKB-KW"/>
</dbReference>
<proteinExistence type="predicted"/>
<keyword evidence="8" id="KW-1185">Reference proteome</keyword>
<dbReference type="InterPro" id="IPR014777">
    <property type="entry name" value="4pyrrole_Mease_sub1"/>
</dbReference>
<comment type="caution">
    <text evidence="7">The sequence shown here is derived from an EMBL/GenBank/DDBJ whole genome shotgun (WGS) entry which is preliminary data.</text>
</comment>
<dbReference type="InterPro" id="IPR035996">
    <property type="entry name" value="4pyrrol_Methylase_sf"/>
</dbReference>
<dbReference type="SUPFAM" id="SSF53335">
    <property type="entry name" value="S-adenosyl-L-methionine-dependent methyltransferases"/>
    <property type="match status" value="1"/>
</dbReference>
<dbReference type="NCBIfam" id="TIGR02469">
    <property type="entry name" value="CbiT"/>
    <property type="match status" value="1"/>
</dbReference>
<dbReference type="InterPro" id="IPR006365">
    <property type="entry name" value="Cbl_synth_CobL"/>
</dbReference>